<proteinExistence type="predicted"/>
<dbReference type="RefSeq" id="WP_048472547.1">
    <property type="nucleotide sequence ID" value="NZ_JYNL01000064.1"/>
</dbReference>
<evidence type="ECO:0000256" key="3">
    <source>
        <dbReference type="ARBA" id="ARBA00023163"/>
    </source>
</evidence>
<evidence type="ECO:0000256" key="2">
    <source>
        <dbReference type="ARBA" id="ARBA00023125"/>
    </source>
</evidence>
<sequence>MAESGRQPAAGRRRRRTRAGTDLSREAYIDAAVNLIEKRGAAVMSARTLASAVGADASALYRYFGGVDDVLRAVADRMIGIALDSWSRREHWIDSLADLARALYRVYVNEFPQTSFAVATRTTGMDNEIRVVELTIGLLREGGFDAETAAHRFRSLGDFLLGQAMLESAFLSLSPEIRSSDNAAWQELGNRVPRSEAPHAAAAAPHLRALMLRSSFESSLQLMLSGLDASPRSAS</sequence>
<dbReference type="PATRIC" id="fig|37916.4.peg.5477"/>
<dbReference type="Gene3D" id="1.10.357.10">
    <property type="entry name" value="Tetracycline Repressor, domain 2"/>
    <property type="match status" value="1"/>
</dbReference>
<dbReference type="EMBL" id="JYNL01000064">
    <property type="protein sequence ID" value="KMO70574.1"/>
    <property type="molecule type" value="Genomic_DNA"/>
</dbReference>
<dbReference type="SUPFAM" id="SSF46689">
    <property type="entry name" value="Homeodomain-like"/>
    <property type="match status" value="1"/>
</dbReference>
<accession>A0A0J6VK16</accession>
<dbReference type="InterPro" id="IPR004111">
    <property type="entry name" value="Repressor_TetR_C"/>
</dbReference>
<evidence type="ECO:0000256" key="4">
    <source>
        <dbReference type="PROSITE-ProRule" id="PRU00335"/>
    </source>
</evidence>
<reference evidence="6 7" key="1">
    <citation type="journal article" date="2015" name="Genome Biol. Evol.">
        <title>Characterization of Three Mycobacterium spp. with Potential Use in Bioremediation by Genome Sequencing and Comparative Genomics.</title>
        <authorList>
            <person name="Das S."/>
            <person name="Pettersson B.M."/>
            <person name="Behra P.R."/>
            <person name="Ramesh M."/>
            <person name="Dasgupta S."/>
            <person name="Bhattacharya A."/>
            <person name="Kirsebom L.A."/>
        </authorList>
    </citation>
    <scope>NUCLEOTIDE SEQUENCE [LARGE SCALE GENOMIC DNA]</scope>
    <source>
        <strain evidence="6 7">DSM 43826</strain>
    </source>
</reference>
<evidence type="ECO:0000259" key="5">
    <source>
        <dbReference type="PROSITE" id="PS50977"/>
    </source>
</evidence>
<comment type="caution">
    <text evidence="6">The sequence shown here is derived from an EMBL/GenBank/DDBJ whole genome shotgun (WGS) entry which is preliminary data.</text>
</comment>
<keyword evidence="1" id="KW-0805">Transcription regulation</keyword>
<dbReference type="InterPro" id="IPR001647">
    <property type="entry name" value="HTH_TetR"/>
</dbReference>
<evidence type="ECO:0000256" key="1">
    <source>
        <dbReference type="ARBA" id="ARBA00023015"/>
    </source>
</evidence>
<evidence type="ECO:0000313" key="6">
    <source>
        <dbReference type="EMBL" id="KMO70574.1"/>
    </source>
</evidence>
<dbReference type="AlphaFoldDB" id="A0A0J6VK16"/>
<dbReference type="SUPFAM" id="SSF48498">
    <property type="entry name" value="Tetracyclin repressor-like, C-terminal domain"/>
    <property type="match status" value="1"/>
</dbReference>
<dbReference type="SMR" id="A0A0J6VK16"/>
<keyword evidence="2 4" id="KW-0238">DNA-binding</keyword>
<protein>
    <recommendedName>
        <fullName evidence="5">HTH tetR-type domain-containing protein</fullName>
    </recommendedName>
</protein>
<dbReference type="InterPro" id="IPR036271">
    <property type="entry name" value="Tet_transcr_reg_TetR-rel_C_sf"/>
</dbReference>
<feature type="DNA-binding region" description="H-T-H motif" evidence="4">
    <location>
        <begin position="45"/>
        <end position="64"/>
    </location>
</feature>
<dbReference type="Proteomes" id="UP000036513">
    <property type="component" value="Unassembled WGS sequence"/>
</dbReference>
<gene>
    <name evidence="6" type="ORF">MCHLDSM_05466</name>
</gene>
<feature type="domain" description="HTH tetR-type" evidence="5">
    <location>
        <begin position="22"/>
        <end position="82"/>
    </location>
</feature>
<dbReference type="GO" id="GO:0045892">
    <property type="term" value="P:negative regulation of DNA-templated transcription"/>
    <property type="evidence" value="ECO:0007669"/>
    <property type="project" value="InterPro"/>
</dbReference>
<dbReference type="Gene3D" id="1.10.10.60">
    <property type="entry name" value="Homeodomain-like"/>
    <property type="match status" value="1"/>
</dbReference>
<organism evidence="6 7">
    <name type="scientific">Mycolicibacterium chlorophenolicum</name>
    <dbReference type="NCBI Taxonomy" id="37916"/>
    <lineage>
        <taxon>Bacteria</taxon>
        <taxon>Bacillati</taxon>
        <taxon>Actinomycetota</taxon>
        <taxon>Actinomycetes</taxon>
        <taxon>Mycobacteriales</taxon>
        <taxon>Mycobacteriaceae</taxon>
        <taxon>Mycolicibacterium</taxon>
    </lineage>
</organism>
<keyword evidence="7" id="KW-1185">Reference proteome</keyword>
<name>A0A0J6VK16_9MYCO</name>
<dbReference type="GO" id="GO:0003677">
    <property type="term" value="F:DNA binding"/>
    <property type="evidence" value="ECO:0007669"/>
    <property type="project" value="UniProtKB-UniRule"/>
</dbReference>
<dbReference type="InterPro" id="IPR009057">
    <property type="entry name" value="Homeodomain-like_sf"/>
</dbReference>
<dbReference type="PROSITE" id="PS50977">
    <property type="entry name" value="HTH_TETR_2"/>
    <property type="match status" value="1"/>
</dbReference>
<dbReference type="Pfam" id="PF02909">
    <property type="entry name" value="TetR_C_1"/>
    <property type="match status" value="1"/>
</dbReference>
<dbReference type="Pfam" id="PF00440">
    <property type="entry name" value="TetR_N"/>
    <property type="match status" value="1"/>
</dbReference>
<dbReference type="STRING" id="37916.MCHLDSM_05466"/>
<keyword evidence="3" id="KW-0804">Transcription</keyword>
<evidence type="ECO:0000313" key="7">
    <source>
        <dbReference type="Proteomes" id="UP000036513"/>
    </source>
</evidence>